<evidence type="ECO:0000313" key="2">
    <source>
        <dbReference type="Proteomes" id="UP000807504"/>
    </source>
</evidence>
<dbReference type="EMBL" id="JABXBU010002231">
    <property type="protein sequence ID" value="KAF8763555.1"/>
    <property type="molecule type" value="Genomic_DNA"/>
</dbReference>
<reference evidence="1" key="1">
    <citation type="journal article" date="2020" name="bioRxiv">
        <title>Chromosome-level reference genome of the European wasp spider Argiope bruennichi: a resource for studies on range expansion and evolutionary adaptation.</title>
        <authorList>
            <person name="Sheffer M.M."/>
            <person name="Hoppe A."/>
            <person name="Krehenwinkel H."/>
            <person name="Uhl G."/>
            <person name="Kuss A.W."/>
            <person name="Jensen L."/>
            <person name="Jensen C."/>
            <person name="Gillespie R.G."/>
            <person name="Hoff K.J."/>
            <person name="Prost S."/>
        </authorList>
    </citation>
    <scope>NUCLEOTIDE SEQUENCE</scope>
</reference>
<gene>
    <name evidence="1" type="ORF">HNY73_021732</name>
</gene>
<evidence type="ECO:0000313" key="1">
    <source>
        <dbReference type="EMBL" id="KAF8763555.1"/>
    </source>
</evidence>
<accession>A0A8T0E0B6</accession>
<name>A0A8T0E0B6_ARGBR</name>
<comment type="caution">
    <text evidence="1">The sequence shown here is derived from an EMBL/GenBank/DDBJ whole genome shotgun (WGS) entry which is preliminary data.</text>
</comment>
<dbReference type="Proteomes" id="UP000807504">
    <property type="component" value="Unassembled WGS sequence"/>
</dbReference>
<organism evidence="1 2">
    <name type="scientific">Argiope bruennichi</name>
    <name type="common">Wasp spider</name>
    <name type="synonym">Aranea bruennichi</name>
    <dbReference type="NCBI Taxonomy" id="94029"/>
    <lineage>
        <taxon>Eukaryota</taxon>
        <taxon>Metazoa</taxon>
        <taxon>Ecdysozoa</taxon>
        <taxon>Arthropoda</taxon>
        <taxon>Chelicerata</taxon>
        <taxon>Arachnida</taxon>
        <taxon>Araneae</taxon>
        <taxon>Araneomorphae</taxon>
        <taxon>Entelegynae</taxon>
        <taxon>Araneoidea</taxon>
        <taxon>Araneidae</taxon>
        <taxon>Argiope</taxon>
    </lineage>
</organism>
<keyword evidence="2" id="KW-1185">Reference proteome</keyword>
<reference evidence="1" key="2">
    <citation type="submission" date="2020-06" db="EMBL/GenBank/DDBJ databases">
        <authorList>
            <person name="Sheffer M."/>
        </authorList>
    </citation>
    <scope>NUCLEOTIDE SEQUENCE</scope>
</reference>
<dbReference type="AlphaFoldDB" id="A0A8T0E0B6"/>
<sequence length="144" mass="16755">MEPFAKSAIEVKSSFHVFRYHLQVHYPGDIRAPLHPTPLLGHSLSLNQSLASLKPGLHHHIICPSVSRDAERSSQMNSDLNEWRYLLHAHHKWMEIIQGVYQFVWGRIKLSYWLVREFCLHSNRLLGHRVYENVSNILGVNVTL</sequence>
<proteinExistence type="predicted"/>
<protein>
    <submittedName>
        <fullName evidence="1">Uncharacterized protein</fullName>
    </submittedName>
</protein>